<evidence type="ECO:0000313" key="2">
    <source>
        <dbReference type="EMBL" id="KAK3367277.1"/>
    </source>
</evidence>
<gene>
    <name evidence="2" type="ORF">B0T24DRAFT_710064</name>
</gene>
<feature type="signal peptide" evidence="1">
    <location>
        <begin position="1"/>
        <end position="15"/>
    </location>
</feature>
<dbReference type="InterPro" id="IPR036397">
    <property type="entry name" value="RNaseH_sf"/>
</dbReference>
<dbReference type="InterPro" id="IPR012337">
    <property type="entry name" value="RNaseH-like_sf"/>
</dbReference>
<evidence type="ECO:0008006" key="4">
    <source>
        <dbReference type="Google" id="ProtNLM"/>
    </source>
</evidence>
<reference evidence="2" key="2">
    <citation type="submission" date="2023-06" db="EMBL/GenBank/DDBJ databases">
        <authorList>
            <consortium name="Lawrence Berkeley National Laboratory"/>
            <person name="Haridas S."/>
            <person name="Hensen N."/>
            <person name="Bonometti L."/>
            <person name="Westerberg I."/>
            <person name="Brannstrom I.O."/>
            <person name="Guillou S."/>
            <person name="Cros-Aarteil S."/>
            <person name="Calhoun S."/>
            <person name="Kuo A."/>
            <person name="Mondo S."/>
            <person name="Pangilinan J."/>
            <person name="Riley R."/>
            <person name="Labutti K."/>
            <person name="Andreopoulos B."/>
            <person name="Lipzen A."/>
            <person name="Chen C."/>
            <person name="Yanf M."/>
            <person name="Daum C."/>
            <person name="Ng V."/>
            <person name="Clum A."/>
            <person name="Steindorff A."/>
            <person name="Ohm R."/>
            <person name="Martin F."/>
            <person name="Silar P."/>
            <person name="Natvig D."/>
            <person name="Lalanne C."/>
            <person name="Gautier V."/>
            <person name="Ament-Velasquez S.L."/>
            <person name="Kruys A."/>
            <person name="Hutchinson M.I."/>
            <person name="Powell A.J."/>
            <person name="Barry K."/>
            <person name="Miller A.N."/>
            <person name="Grigoriev I.V."/>
            <person name="Debuchy R."/>
            <person name="Gladieux P."/>
            <person name="Thoren M.H."/>
            <person name="Johannesson H."/>
        </authorList>
    </citation>
    <scope>NUCLEOTIDE SEQUENCE</scope>
    <source>
        <strain evidence="2">CBS 958.72</strain>
    </source>
</reference>
<name>A0AAE0K064_9PEZI</name>
<dbReference type="SUPFAM" id="SSF53098">
    <property type="entry name" value="Ribonuclease H-like"/>
    <property type="match status" value="1"/>
</dbReference>
<dbReference type="GO" id="GO:0003676">
    <property type="term" value="F:nucleic acid binding"/>
    <property type="evidence" value="ECO:0007669"/>
    <property type="project" value="InterPro"/>
</dbReference>
<keyword evidence="1" id="KW-0732">Signal</keyword>
<protein>
    <recommendedName>
        <fullName evidence="4">RNase H type-1 domain-containing protein</fullName>
    </recommendedName>
</protein>
<evidence type="ECO:0000313" key="3">
    <source>
        <dbReference type="Proteomes" id="UP001287356"/>
    </source>
</evidence>
<feature type="chain" id="PRO_5042040101" description="RNase H type-1 domain-containing protein" evidence="1">
    <location>
        <begin position="16"/>
        <end position="374"/>
    </location>
</feature>
<dbReference type="Gene3D" id="3.30.420.10">
    <property type="entry name" value="Ribonuclease H-like superfamily/Ribonuclease H"/>
    <property type="match status" value="1"/>
</dbReference>
<accession>A0AAE0K064</accession>
<proteinExistence type="predicted"/>
<keyword evidence="3" id="KW-1185">Reference proteome</keyword>
<dbReference type="Proteomes" id="UP001287356">
    <property type="component" value="Unassembled WGS sequence"/>
</dbReference>
<dbReference type="EMBL" id="JAULSN010000007">
    <property type="protein sequence ID" value="KAK3367277.1"/>
    <property type="molecule type" value="Genomic_DNA"/>
</dbReference>
<reference evidence="2" key="1">
    <citation type="journal article" date="2023" name="Mol. Phylogenet. Evol.">
        <title>Genome-scale phylogeny and comparative genomics of the fungal order Sordariales.</title>
        <authorList>
            <person name="Hensen N."/>
            <person name="Bonometti L."/>
            <person name="Westerberg I."/>
            <person name="Brannstrom I.O."/>
            <person name="Guillou S."/>
            <person name="Cros-Aarteil S."/>
            <person name="Calhoun S."/>
            <person name="Haridas S."/>
            <person name="Kuo A."/>
            <person name="Mondo S."/>
            <person name="Pangilinan J."/>
            <person name="Riley R."/>
            <person name="LaButti K."/>
            <person name="Andreopoulos B."/>
            <person name="Lipzen A."/>
            <person name="Chen C."/>
            <person name="Yan M."/>
            <person name="Daum C."/>
            <person name="Ng V."/>
            <person name="Clum A."/>
            <person name="Steindorff A."/>
            <person name="Ohm R.A."/>
            <person name="Martin F."/>
            <person name="Silar P."/>
            <person name="Natvig D.O."/>
            <person name="Lalanne C."/>
            <person name="Gautier V."/>
            <person name="Ament-Velasquez S.L."/>
            <person name="Kruys A."/>
            <person name="Hutchinson M.I."/>
            <person name="Powell A.J."/>
            <person name="Barry K."/>
            <person name="Miller A.N."/>
            <person name="Grigoriev I.V."/>
            <person name="Debuchy R."/>
            <person name="Gladieux P."/>
            <person name="Hiltunen Thoren M."/>
            <person name="Johannesson H."/>
        </authorList>
    </citation>
    <scope>NUCLEOTIDE SEQUENCE</scope>
    <source>
        <strain evidence="2">CBS 958.72</strain>
    </source>
</reference>
<dbReference type="AlphaFoldDB" id="A0AAE0K064"/>
<comment type="caution">
    <text evidence="2">The sequence shown here is derived from an EMBL/GenBank/DDBJ whole genome shotgun (WGS) entry which is preliminary data.</text>
</comment>
<organism evidence="2 3">
    <name type="scientific">Lasiosphaeria ovina</name>
    <dbReference type="NCBI Taxonomy" id="92902"/>
    <lineage>
        <taxon>Eukaryota</taxon>
        <taxon>Fungi</taxon>
        <taxon>Dikarya</taxon>
        <taxon>Ascomycota</taxon>
        <taxon>Pezizomycotina</taxon>
        <taxon>Sordariomycetes</taxon>
        <taxon>Sordariomycetidae</taxon>
        <taxon>Sordariales</taxon>
        <taxon>Lasiosphaeriaceae</taxon>
        <taxon>Lasiosphaeria</taxon>
    </lineage>
</organism>
<evidence type="ECO:0000256" key="1">
    <source>
        <dbReference type="SAM" id="SignalP"/>
    </source>
</evidence>
<sequence length="374" mass="42582">MYLSMVLLVLKSLQGQNSLASRVLAARVKGATFLSTNFLRIAAPLSLSFLGRARFEKHTFIEHFEPSTFTIFRRAIFTLHTSSIKYLLSREMETEHDDTVWDPCPLFAGVVRTDGFRRIGEDRVVRNRDRETATAFAAWAALVRSDDELWVFADGSMRDVPQRPLLPQRGGYAVVYPHQTETAAWSASSWHLPVYNAGQSEFFGVCEALNTAVELRLGVHGATRWSADLHRPLRVTIFTDCLTVLDRLVAGLSGLLRDECWRRGERWRVNAAKRINATMAVPCLVKAIDLFCELEHQLNCTVEFRFIPGHDHWVWPHRTADTMAGAASLHGEGELDITSNNILPYYRPVGEELFEQCEEIARRHPDLDDEGRRW</sequence>